<accession>A0A8M9QEG9</accession>
<dbReference type="OrthoDB" id="5835829at2759"/>
<dbReference type="SUPFAM" id="SSF53756">
    <property type="entry name" value="UDP-Glycosyltransferase/glycogen phosphorylase"/>
    <property type="match status" value="1"/>
</dbReference>
<evidence type="ECO:0000313" key="10">
    <source>
        <dbReference type="RefSeq" id="XP_021332080.3"/>
    </source>
</evidence>
<evidence type="ECO:0000256" key="3">
    <source>
        <dbReference type="ARBA" id="ARBA00022679"/>
    </source>
</evidence>
<dbReference type="InterPro" id="IPR002213">
    <property type="entry name" value="UDP_glucos_trans"/>
</dbReference>
<dbReference type="InterPro" id="IPR035595">
    <property type="entry name" value="UDP_glycos_trans_CS"/>
</dbReference>
<evidence type="ECO:0000256" key="8">
    <source>
        <dbReference type="RuleBase" id="RU362059"/>
    </source>
</evidence>
<evidence type="ECO:0000256" key="1">
    <source>
        <dbReference type="ARBA" id="ARBA00009995"/>
    </source>
</evidence>
<dbReference type="KEGG" id="dre:571561"/>
<dbReference type="PROSITE" id="PS00375">
    <property type="entry name" value="UDPGT"/>
    <property type="match status" value="1"/>
</dbReference>
<comment type="catalytic activity">
    <reaction evidence="8">
        <text>glucuronate acceptor + UDP-alpha-D-glucuronate = acceptor beta-D-glucuronoside + UDP + H(+)</text>
        <dbReference type="Rhea" id="RHEA:21032"/>
        <dbReference type="ChEBI" id="CHEBI:15378"/>
        <dbReference type="ChEBI" id="CHEBI:58052"/>
        <dbReference type="ChEBI" id="CHEBI:58223"/>
        <dbReference type="ChEBI" id="CHEBI:132367"/>
        <dbReference type="ChEBI" id="CHEBI:132368"/>
        <dbReference type="EC" id="2.4.1.17"/>
    </reaction>
</comment>
<dbReference type="PANTHER" id="PTHR48043">
    <property type="entry name" value="EG:EG0003.4 PROTEIN-RELATED"/>
    <property type="match status" value="1"/>
</dbReference>
<name>A0A8M9QEG9_DANRE</name>
<evidence type="ECO:0000256" key="7">
    <source>
        <dbReference type="RuleBase" id="RU003718"/>
    </source>
</evidence>
<protein>
    <recommendedName>
        <fullName evidence="8">UDP-glucuronosyltransferase</fullName>
        <ecNumber evidence="8">2.4.1.17</ecNumber>
    </recommendedName>
</protein>
<keyword evidence="3 7" id="KW-0808">Transferase</keyword>
<comment type="subcellular location">
    <subcellularLocation>
        <location evidence="8">Membrane</location>
        <topology evidence="8">Single-pass membrane protein</topology>
    </subcellularLocation>
</comment>
<dbReference type="GO" id="GO:0015020">
    <property type="term" value="F:glucuronosyltransferase activity"/>
    <property type="evidence" value="ECO:0007669"/>
    <property type="project" value="UniProtKB-EC"/>
</dbReference>
<dbReference type="Gene3D" id="3.40.50.2000">
    <property type="entry name" value="Glycogen Phosphorylase B"/>
    <property type="match status" value="1"/>
</dbReference>
<proteinExistence type="inferred from homology"/>
<dbReference type="CDD" id="cd03784">
    <property type="entry name" value="GT1_Gtf-like"/>
    <property type="match status" value="1"/>
</dbReference>
<evidence type="ECO:0000313" key="9">
    <source>
        <dbReference type="Proteomes" id="UP000000437"/>
    </source>
</evidence>
<dbReference type="RefSeq" id="XP_021332080.3">
    <property type="nucleotide sequence ID" value="XM_021476405.3"/>
</dbReference>
<dbReference type="AlphaFoldDB" id="A0A8M9QEG9"/>
<keyword evidence="4 8" id="KW-0812">Transmembrane</keyword>
<keyword evidence="6 8" id="KW-0472">Membrane</keyword>
<keyword evidence="5 8" id="KW-1133">Transmembrane helix</keyword>
<dbReference type="FunCoup" id="A0A8M9QEG9">
    <property type="interactions" value="1"/>
</dbReference>
<keyword evidence="9" id="KW-1185">Reference proteome</keyword>
<keyword evidence="2 7" id="KW-0328">Glycosyltransferase</keyword>
<evidence type="ECO:0000256" key="4">
    <source>
        <dbReference type="ARBA" id="ARBA00022692"/>
    </source>
</evidence>
<dbReference type="InterPro" id="IPR050271">
    <property type="entry name" value="UDP-glycosyltransferase"/>
</dbReference>
<dbReference type="EC" id="2.4.1.17" evidence="8"/>
<gene>
    <name evidence="10" type="primary">LOC571561</name>
</gene>
<evidence type="ECO:0000256" key="5">
    <source>
        <dbReference type="ARBA" id="ARBA00022989"/>
    </source>
</evidence>
<reference evidence="10" key="1">
    <citation type="submission" date="2025-08" db="UniProtKB">
        <authorList>
            <consortium name="RefSeq"/>
        </authorList>
    </citation>
    <scope>IDENTIFICATION</scope>
    <source>
        <strain evidence="10">Tuebingen</strain>
        <tissue evidence="10">Fibroblasts and whole tissue</tissue>
    </source>
</reference>
<comment type="similarity">
    <text evidence="1 7">Belongs to the UDP-glycosyltransferase family.</text>
</comment>
<evidence type="ECO:0000256" key="2">
    <source>
        <dbReference type="ARBA" id="ARBA00022676"/>
    </source>
</evidence>
<dbReference type="FunFam" id="3.40.50.2000:FF:000001">
    <property type="entry name" value="UDP-glucuronosyltransferase"/>
    <property type="match status" value="1"/>
</dbReference>
<sequence length="539" mass="61780">MVAGHSMNTQPTVLLTNMRLVVCVLALLTAFSAGECGNVLVWFTEGSHWINLKIVLETLIDRGHNVTVLVPDASIFMHEKESDRFSYQNFSVSKSTQDMQDSLNDFLHFSMYEMDRLNLLQIHIRLYQLISKDQQLCLAYCNGALKSLELMDKLLQEKFDVMLADPIFPCSEVLAEKLDIPLVYTLRFSIAHTMERMCGQIPAPPSYVPGAISKLTDKMSFTERILNMLFYLSQDALASSLWKTIDNYYTEYLGRPTSYCEMMGKADIWLIRTYWDFEFPRPFLPNFKFIGGLHCTPAKPLPKDLEEFVQSSGDDGIVVFTLGSMVNNITKERSNTIASALAQIPQKVLWRYGGEKPDTLGQNTKIFEWMPQNDLLGHPKTRAFITHGGTNGIYEAIYHGVPMVGIPLFGDQPDNMVHMTTRGAAVVMDFNSMQTQDLVDGLNAVINDPSYKENAMRLSRIHHDRPMKPLDESVFWIEFVMRNKGAKHLRVEAHNLTWYQYHCLDVFAFLTTVLYICFKMAKFFIMRCCFRSKRKSKKE</sequence>
<organism evidence="9 10">
    <name type="scientific">Danio rerio</name>
    <name type="common">Zebrafish</name>
    <name type="synonym">Brachydanio rerio</name>
    <dbReference type="NCBI Taxonomy" id="7955"/>
    <lineage>
        <taxon>Eukaryota</taxon>
        <taxon>Metazoa</taxon>
        <taxon>Chordata</taxon>
        <taxon>Craniata</taxon>
        <taxon>Vertebrata</taxon>
        <taxon>Euteleostomi</taxon>
        <taxon>Actinopterygii</taxon>
        <taxon>Neopterygii</taxon>
        <taxon>Teleostei</taxon>
        <taxon>Ostariophysi</taxon>
        <taxon>Cypriniformes</taxon>
        <taxon>Danionidae</taxon>
        <taxon>Danioninae</taxon>
        <taxon>Danio</taxon>
    </lineage>
</organism>
<dbReference type="Proteomes" id="UP000000437">
    <property type="component" value="Chromosome 5"/>
</dbReference>
<dbReference type="GO" id="GO:0016020">
    <property type="term" value="C:membrane"/>
    <property type="evidence" value="ECO:0007669"/>
    <property type="project" value="UniProtKB-SubCell"/>
</dbReference>
<dbReference type="PANTHER" id="PTHR48043:SF140">
    <property type="entry name" value="UDP-GLUCURONOSYLTRANSFERASE 2A1"/>
    <property type="match status" value="1"/>
</dbReference>
<evidence type="ECO:0000256" key="6">
    <source>
        <dbReference type="ARBA" id="ARBA00023136"/>
    </source>
</evidence>
<dbReference type="Pfam" id="PF00201">
    <property type="entry name" value="UDPGT"/>
    <property type="match status" value="1"/>
</dbReference>